<dbReference type="GO" id="GO:0035091">
    <property type="term" value="F:phosphatidylinositol binding"/>
    <property type="evidence" value="ECO:0007669"/>
    <property type="project" value="TreeGrafter"/>
</dbReference>
<comment type="caution">
    <text evidence="3">The sequence shown here is derived from an EMBL/GenBank/DDBJ whole genome shotgun (WGS) entry which is preliminary data.</text>
</comment>
<dbReference type="PANTHER" id="PTHR22775:SF3">
    <property type="entry name" value="SORTING NEXIN-13"/>
    <property type="match status" value="1"/>
</dbReference>
<accession>A0AAD4LHD9</accession>
<protein>
    <recommendedName>
        <fullName evidence="2">PXA domain-containing protein</fullName>
    </recommendedName>
</protein>
<feature type="region of interest" description="Disordered" evidence="1">
    <location>
        <begin position="257"/>
        <end position="329"/>
    </location>
</feature>
<dbReference type="InterPro" id="IPR003114">
    <property type="entry name" value="Phox_assoc"/>
</dbReference>
<organism evidence="3 4">
    <name type="scientific">Lactarius akahatsu</name>
    <dbReference type="NCBI Taxonomy" id="416441"/>
    <lineage>
        <taxon>Eukaryota</taxon>
        <taxon>Fungi</taxon>
        <taxon>Dikarya</taxon>
        <taxon>Basidiomycota</taxon>
        <taxon>Agaricomycotina</taxon>
        <taxon>Agaricomycetes</taxon>
        <taxon>Russulales</taxon>
        <taxon>Russulaceae</taxon>
        <taxon>Lactarius</taxon>
    </lineage>
</organism>
<reference evidence="3" key="1">
    <citation type="submission" date="2022-01" db="EMBL/GenBank/DDBJ databases">
        <title>Comparative genomics reveals a dynamic genome evolution in the ectomycorrhizal milk-cap (Lactarius) mushrooms.</title>
        <authorList>
            <consortium name="DOE Joint Genome Institute"/>
            <person name="Lebreton A."/>
            <person name="Tang N."/>
            <person name="Kuo A."/>
            <person name="LaButti K."/>
            <person name="Drula E."/>
            <person name="Barry K."/>
            <person name="Clum A."/>
            <person name="Lipzen A."/>
            <person name="Mousain D."/>
            <person name="Ng V."/>
            <person name="Wang R."/>
            <person name="Wang X."/>
            <person name="Dai Y."/>
            <person name="Henrissat B."/>
            <person name="Grigoriev I.V."/>
            <person name="Guerin-Laguette A."/>
            <person name="Yu F."/>
            <person name="Martin F.M."/>
        </authorList>
    </citation>
    <scope>NUCLEOTIDE SEQUENCE</scope>
    <source>
        <strain evidence="3">QP</strain>
    </source>
</reference>
<feature type="non-terminal residue" evidence="3">
    <location>
        <position position="479"/>
    </location>
</feature>
<feature type="compositionally biased region" description="Polar residues" evidence="1">
    <location>
        <begin position="295"/>
        <end position="326"/>
    </location>
</feature>
<dbReference type="PROSITE" id="PS51207">
    <property type="entry name" value="PXA"/>
    <property type="match status" value="1"/>
</dbReference>
<evidence type="ECO:0000313" key="4">
    <source>
        <dbReference type="Proteomes" id="UP001201163"/>
    </source>
</evidence>
<gene>
    <name evidence="3" type="ORF">EDB92DRAFT_1859324</name>
</gene>
<dbReference type="EMBL" id="JAKELL010000024">
    <property type="protein sequence ID" value="KAH8991996.1"/>
    <property type="molecule type" value="Genomic_DNA"/>
</dbReference>
<sequence>MAISPTVTVQTVQTAPSITSSSTTSSSLTLIPRRRLPPLLQTSSVYPPLDAELYDLIALALRAYINPWREYSPQILVPLVYHRLPVLLTQHCVDYRTASRKLGSSYAAAGSASLPMLFHGQQQHVGVSADGKIDEVYVRAAVDVVLKACLSPEDWDAEAERYLLREIVVKTICVDVAPRITQPWFFHSTLLNLLGPAELPLRPPDPPPSRLNTNSSAFPSFHTIIVLFLSAVQSISSTALSVIHIYKQTVNTIKRVHNSPHTPAARTAPYVSEDGVRPPASVSPPETPSTPNFPTPSDSAVASLTSQPINAGATPSPTRTTVSAAPSSPPNLARPSLLLIGELLSLRSRFTGSALLFLCDALIGAFASFLDRLLPLLLYTSFLTPVRVTGLVSAAKHALFPNGYPAQSPPDPTPEEQAVLRSELVRRLAQTIPAPLVPLLLGPTPSVRELRLSALLDPFDEQACNAHLFMLIFDLLLLA</sequence>
<dbReference type="Pfam" id="PF02194">
    <property type="entry name" value="PXA"/>
    <property type="match status" value="1"/>
</dbReference>
<dbReference type="PANTHER" id="PTHR22775">
    <property type="entry name" value="SORTING NEXIN"/>
    <property type="match status" value="1"/>
</dbReference>
<feature type="domain" description="PXA" evidence="2">
    <location>
        <begin position="46"/>
        <end position="198"/>
    </location>
</feature>
<feature type="compositionally biased region" description="Pro residues" evidence="1">
    <location>
        <begin position="281"/>
        <end position="294"/>
    </location>
</feature>
<keyword evidence="4" id="KW-1185">Reference proteome</keyword>
<evidence type="ECO:0000256" key="1">
    <source>
        <dbReference type="SAM" id="MobiDB-lite"/>
    </source>
</evidence>
<proteinExistence type="predicted"/>
<name>A0AAD4LHD9_9AGAM</name>
<dbReference type="Proteomes" id="UP001201163">
    <property type="component" value="Unassembled WGS sequence"/>
</dbReference>
<evidence type="ECO:0000313" key="3">
    <source>
        <dbReference type="EMBL" id="KAH8991996.1"/>
    </source>
</evidence>
<dbReference type="AlphaFoldDB" id="A0AAD4LHD9"/>
<evidence type="ECO:0000259" key="2">
    <source>
        <dbReference type="PROSITE" id="PS51207"/>
    </source>
</evidence>